<accession>A0ABV0SZG9</accession>
<comment type="caution">
    <text evidence="2">The sequence shown here is derived from an EMBL/GenBank/DDBJ whole genome shotgun (WGS) entry which is preliminary data.</text>
</comment>
<feature type="compositionally biased region" description="Polar residues" evidence="1">
    <location>
        <begin position="54"/>
        <end position="67"/>
    </location>
</feature>
<evidence type="ECO:0000256" key="1">
    <source>
        <dbReference type="SAM" id="MobiDB-lite"/>
    </source>
</evidence>
<dbReference type="Proteomes" id="UP001482620">
    <property type="component" value="Unassembled WGS sequence"/>
</dbReference>
<gene>
    <name evidence="2" type="ORF">ILYODFUR_023281</name>
</gene>
<proteinExistence type="predicted"/>
<evidence type="ECO:0000313" key="2">
    <source>
        <dbReference type="EMBL" id="MEQ2226007.1"/>
    </source>
</evidence>
<organism evidence="2 3">
    <name type="scientific">Ilyodon furcidens</name>
    <name type="common">goldbreast splitfin</name>
    <dbReference type="NCBI Taxonomy" id="33524"/>
    <lineage>
        <taxon>Eukaryota</taxon>
        <taxon>Metazoa</taxon>
        <taxon>Chordata</taxon>
        <taxon>Craniata</taxon>
        <taxon>Vertebrata</taxon>
        <taxon>Euteleostomi</taxon>
        <taxon>Actinopterygii</taxon>
        <taxon>Neopterygii</taxon>
        <taxon>Teleostei</taxon>
        <taxon>Neoteleostei</taxon>
        <taxon>Acanthomorphata</taxon>
        <taxon>Ovalentaria</taxon>
        <taxon>Atherinomorphae</taxon>
        <taxon>Cyprinodontiformes</taxon>
        <taxon>Goodeidae</taxon>
        <taxon>Ilyodon</taxon>
    </lineage>
</organism>
<evidence type="ECO:0000313" key="3">
    <source>
        <dbReference type="Proteomes" id="UP001482620"/>
    </source>
</evidence>
<sequence length="67" mass="7457">MLQKSKISTLEALKKNLQSSDPEVEDSSDSSVDFEVKEDEKPLLRDPVHDQEEAGQSGTERTQPPTT</sequence>
<feature type="compositionally biased region" description="Basic and acidic residues" evidence="1">
    <location>
        <begin position="34"/>
        <end position="52"/>
    </location>
</feature>
<name>A0ABV0SZG9_9TELE</name>
<reference evidence="2 3" key="1">
    <citation type="submission" date="2021-06" db="EMBL/GenBank/DDBJ databases">
        <authorList>
            <person name="Palmer J.M."/>
        </authorList>
    </citation>
    <scope>NUCLEOTIDE SEQUENCE [LARGE SCALE GENOMIC DNA]</scope>
    <source>
        <strain evidence="3">if_2019</strain>
        <tissue evidence="2">Muscle</tissue>
    </source>
</reference>
<feature type="region of interest" description="Disordered" evidence="1">
    <location>
        <begin position="15"/>
        <end position="67"/>
    </location>
</feature>
<dbReference type="EMBL" id="JAHRIQ010014234">
    <property type="protein sequence ID" value="MEQ2226007.1"/>
    <property type="molecule type" value="Genomic_DNA"/>
</dbReference>
<protein>
    <submittedName>
        <fullName evidence="2">Uncharacterized protein</fullName>
    </submittedName>
</protein>
<keyword evidence="3" id="KW-1185">Reference proteome</keyword>